<dbReference type="AlphaFoldDB" id="A0A0C4E6D7"/>
<dbReference type="InterPro" id="IPR014729">
    <property type="entry name" value="Rossmann-like_a/b/a_fold"/>
</dbReference>
<dbReference type="VEuPathDB" id="FungiDB:MAPG_08071"/>
<dbReference type="FunFam" id="3.40.50.620:FF:000045">
    <property type="entry name" value="Glutamate--tRNA ligase, mitochondrial"/>
    <property type="match status" value="1"/>
</dbReference>
<name>A0A0C4E6D7_MAGP6</name>
<dbReference type="InterPro" id="IPR020058">
    <property type="entry name" value="Glu/Gln-tRNA-synth_Ib_cat-dom"/>
</dbReference>
<dbReference type="EMBL" id="GL876972">
    <property type="protein sequence ID" value="KLU89095.1"/>
    <property type="molecule type" value="Genomic_DNA"/>
</dbReference>
<dbReference type="GO" id="GO:0005524">
    <property type="term" value="F:ATP binding"/>
    <property type="evidence" value="ECO:0007669"/>
    <property type="project" value="UniProtKB-KW"/>
</dbReference>
<dbReference type="InterPro" id="IPR020751">
    <property type="entry name" value="aa-tRNA-synth_I_codon-bd_sub2"/>
</dbReference>
<evidence type="ECO:0000313" key="14">
    <source>
        <dbReference type="EnsemblFungi" id="MAPG_08071T0"/>
    </source>
</evidence>
<evidence type="ECO:0000256" key="4">
    <source>
        <dbReference type="ARBA" id="ARBA00022598"/>
    </source>
</evidence>
<dbReference type="PANTHER" id="PTHR43311">
    <property type="entry name" value="GLUTAMATE--TRNA LIGASE"/>
    <property type="match status" value="1"/>
</dbReference>
<reference evidence="14" key="5">
    <citation type="submission" date="2015-06" db="UniProtKB">
        <authorList>
            <consortium name="EnsemblFungi"/>
        </authorList>
    </citation>
    <scope>IDENTIFICATION</scope>
    <source>
        <strain evidence="14">ATCC 64411</strain>
    </source>
</reference>
<reference evidence="14" key="4">
    <citation type="journal article" date="2015" name="G3 (Bethesda)">
        <title>Genome sequences of three phytopathogenic species of the Magnaporthaceae family of fungi.</title>
        <authorList>
            <person name="Okagaki L.H."/>
            <person name="Nunes C.C."/>
            <person name="Sailsbery J."/>
            <person name="Clay B."/>
            <person name="Brown D."/>
            <person name="John T."/>
            <person name="Oh Y."/>
            <person name="Young N."/>
            <person name="Fitzgerald M."/>
            <person name="Haas B.J."/>
            <person name="Zeng Q."/>
            <person name="Young S."/>
            <person name="Adiconis X."/>
            <person name="Fan L."/>
            <person name="Levin J.Z."/>
            <person name="Mitchell T.K."/>
            <person name="Okubara P.A."/>
            <person name="Farman M.L."/>
            <person name="Kohn L.M."/>
            <person name="Birren B."/>
            <person name="Ma L.-J."/>
            <person name="Dean R.A."/>
        </authorList>
    </citation>
    <scope>NUCLEOTIDE SEQUENCE</scope>
    <source>
        <strain evidence="14">ATCC 64411 / 73-15</strain>
    </source>
</reference>
<evidence type="ECO:0000256" key="8">
    <source>
        <dbReference type="ARBA" id="ARBA00023146"/>
    </source>
</evidence>
<keyword evidence="7 11" id="KW-0648">Protein biosynthesis</keyword>
<evidence type="ECO:0000256" key="7">
    <source>
        <dbReference type="ARBA" id="ARBA00022917"/>
    </source>
</evidence>
<evidence type="ECO:0000256" key="1">
    <source>
        <dbReference type="ARBA" id="ARBA00004173"/>
    </source>
</evidence>
<dbReference type="NCBIfam" id="TIGR00464">
    <property type="entry name" value="gltX_bact"/>
    <property type="match status" value="1"/>
</dbReference>
<comment type="similarity">
    <text evidence="2">Belongs to the class-I aminoacyl-tRNA synthetase family. Glutamate--tRNA ligase type 1 subfamily.</text>
</comment>
<dbReference type="eggNOG" id="KOG1149">
    <property type="taxonomic scope" value="Eukaryota"/>
</dbReference>
<dbReference type="InterPro" id="IPR008925">
    <property type="entry name" value="aa_tRNA-synth_I_cd-bd_sf"/>
</dbReference>
<gene>
    <name evidence="13" type="ORF">MAPG_08071</name>
</gene>
<dbReference type="InterPro" id="IPR033910">
    <property type="entry name" value="GluRS_core"/>
</dbReference>
<dbReference type="GO" id="GO:0008270">
    <property type="term" value="F:zinc ion binding"/>
    <property type="evidence" value="ECO:0007669"/>
    <property type="project" value="InterPro"/>
</dbReference>
<dbReference type="EC" id="6.1.1.17" evidence="3"/>
<dbReference type="Proteomes" id="UP000011715">
    <property type="component" value="Unassembled WGS sequence"/>
</dbReference>
<dbReference type="PRINTS" id="PR00987">
    <property type="entry name" value="TRNASYNTHGLU"/>
</dbReference>
<reference evidence="13" key="3">
    <citation type="submission" date="2011-03" db="EMBL/GenBank/DDBJ databases">
        <title>Annotation of Magnaporthe poae ATCC 64411.</title>
        <authorList>
            <person name="Ma L.-J."/>
            <person name="Dead R."/>
            <person name="Young S.K."/>
            <person name="Zeng Q."/>
            <person name="Gargeya S."/>
            <person name="Fitzgerald M."/>
            <person name="Haas B."/>
            <person name="Abouelleil A."/>
            <person name="Alvarado L."/>
            <person name="Arachchi H.M."/>
            <person name="Berlin A."/>
            <person name="Brown A."/>
            <person name="Chapman S.B."/>
            <person name="Chen Z."/>
            <person name="Dunbar C."/>
            <person name="Freedman E."/>
            <person name="Gearin G."/>
            <person name="Gellesch M."/>
            <person name="Goldberg J."/>
            <person name="Griggs A."/>
            <person name="Gujja S."/>
            <person name="Heiman D."/>
            <person name="Howarth C."/>
            <person name="Larson L."/>
            <person name="Lui A."/>
            <person name="MacDonald P.J.P."/>
            <person name="Mehta T."/>
            <person name="Montmayeur A."/>
            <person name="Murphy C."/>
            <person name="Neiman D."/>
            <person name="Pearson M."/>
            <person name="Priest M."/>
            <person name="Roberts A."/>
            <person name="Saif S."/>
            <person name="Shea T."/>
            <person name="Shenoy N."/>
            <person name="Sisk P."/>
            <person name="Stolte C."/>
            <person name="Sykes S."/>
            <person name="Yandava C."/>
            <person name="Wortman J."/>
            <person name="Nusbaum C."/>
            <person name="Birren B."/>
        </authorList>
    </citation>
    <scope>NUCLEOTIDE SEQUENCE</scope>
    <source>
        <strain evidence="13">ATCC 64411</strain>
    </source>
</reference>
<dbReference type="Pfam" id="PF00749">
    <property type="entry name" value="tRNA-synt_1c"/>
    <property type="match status" value="1"/>
</dbReference>
<evidence type="ECO:0000313" key="15">
    <source>
        <dbReference type="Proteomes" id="UP000011715"/>
    </source>
</evidence>
<dbReference type="GO" id="GO:0004818">
    <property type="term" value="F:glutamate-tRNA ligase activity"/>
    <property type="evidence" value="ECO:0007669"/>
    <property type="project" value="UniProtKB-EC"/>
</dbReference>
<keyword evidence="5 11" id="KW-0547">Nucleotide-binding</keyword>
<dbReference type="EMBL" id="ADBL01001944">
    <property type="status" value="NOT_ANNOTATED_CDS"/>
    <property type="molecule type" value="Genomic_DNA"/>
</dbReference>
<evidence type="ECO:0000256" key="6">
    <source>
        <dbReference type="ARBA" id="ARBA00022840"/>
    </source>
</evidence>
<dbReference type="OMA" id="NASIICH"/>
<evidence type="ECO:0000256" key="3">
    <source>
        <dbReference type="ARBA" id="ARBA00012835"/>
    </source>
</evidence>
<dbReference type="Gene3D" id="1.10.10.350">
    <property type="match status" value="1"/>
</dbReference>
<evidence type="ECO:0000256" key="2">
    <source>
        <dbReference type="ARBA" id="ARBA00007894"/>
    </source>
</evidence>
<evidence type="ECO:0000256" key="11">
    <source>
        <dbReference type="RuleBase" id="RU363037"/>
    </source>
</evidence>
<dbReference type="GO" id="GO:0000049">
    <property type="term" value="F:tRNA binding"/>
    <property type="evidence" value="ECO:0007669"/>
    <property type="project" value="InterPro"/>
</dbReference>
<proteinExistence type="inferred from homology"/>
<dbReference type="EnsemblFungi" id="MAPG_08071T0">
    <property type="protein sequence ID" value="MAPG_08071T0"/>
    <property type="gene ID" value="MAPG_08071"/>
</dbReference>
<dbReference type="CDD" id="cd00808">
    <property type="entry name" value="GluRS_core"/>
    <property type="match status" value="1"/>
</dbReference>
<evidence type="ECO:0000259" key="12">
    <source>
        <dbReference type="Pfam" id="PF00749"/>
    </source>
</evidence>
<keyword evidence="6 11" id="KW-0067">ATP-binding</keyword>
<keyword evidence="8 11" id="KW-0030">Aminoacyl-tRNA synthetase</keyword>
<evidence type="ECO:0000313" key="13">
    <source>
        <dbReference type="EMBL" id="KLU89095.1"/>
    </source>
</evidence>
<dbReference type="Gene3D" id="3.40.50.620">
    <property type="entry name" value="HUPs"/>
    <property type="match status" value="1"/>
</dbReference>
<comment type="subcellular location">
    <subcellularLocation>
        <location evidence="1">Mitochondrion</location>
    </subcellularLocation>
</comment>
<reference evidence="13" key="1">
    <citation type="submission" date="2010-05" db="EMBL/GenBank/DDBJ databases">
        <title>The Genome Sequence of Magnaporthe poae strain ATCC 64411.</title>
        <authorList>
            <consortium name="The Broad Institute Genome Sequencing Platform"/>
            <consortium name="Broad Institute Genome Sequencing Center for Infectious Disease"/>
            <person name="Ma L.-J."/>
            <person name="Dead R."/>
            <person name="Young S."/>
            <person name="Zeng Q."/>
            <person name="Koehrsen M."/>
            <person name="Alvarado L."/>
            <person name="Berlin A."/>
            <person name="Chapman S.B."/>
            <person name="Chen Z."/>
            <person name="Freedman E."/>
            <person name="Gellesch M."/>
            <person name="Goldberg J."/>
            <person name="Griggs A."/>
            <person name="Gujja S."/>
            <person name="Heilman E.R."/>
            <person name="Heiman D."/>
            <person name="Hepburn T."/>
            <person name="Howarth C."/>
            <person name="Jen D."/>
            <person name="Larson L."/>
            <person name="Mehta T."/>
            <person name="Neiman D."/>
            <person name="Pearson M."/>
            <person name="Roberts A."/>
            <person name="Saif S."/>
            <person name="Shea T."/>
            <person name="Shenoy N."/>
            <person name="Sisk P."/>
            <person name="Stolte C."/>
            <person name="Sykes S."/>
            <person name="Walk T."/>
            <person name="White J."/>
            <person name="Yandava C."/>
            <person name="Haas B."/>
            <person name="Nusbaum C."/>
            <person name="Birren B."/>
        </authorList>
    </citation>
    <scope>NUCLEOTIDE SEQUENCE</scope>
    <source>
        <strain evidence="13">ATCC 64411</strain>
    </source>
</reference>
<dbReference type="InterPro" id="IPR000924">
    <property type="entry name" value="Glu/Gln-tRNA-synth"/>
</dbReference>
<dbReference type="InterPro" id="IPR049940">
    <property type="entry name" value="GluQ/Sye"/>
</dbReference>
<protein>
    <recommendedName>
        <fullName evidence="10">Glutamate--tRNA ligase, mitochondrial</fullName>
        <ecNumber evidence="3">6.1.1.17</ecNumber>
    </recommendedName>
    <alternativeName>
        <fullName evidence="9">Glutamyl-tRNA synthetase</fullName>
    </alternativeName>
</protein>
<dbReference type="GO" id="GO:0006424">
    <property type="term" value="P:glutamyl-tRNA aminoacylation"/>
    <property type="evidence" value="ECO:0007669"/>
    <property type="project" value="InterPro"/>
</dbReference>
<evidence type="ECO:0000256" key="10">
    <source>
        <dbReference type="ARBA" id="ARBA00072917"/>
    </source>
</evidence>
<evidence type="ECO:0000256" key="5">
    <source>
        <dbReference type="ARBA" id="ARBA00022741"/>
    </source>
</evidence>
<sequence length="628" mass="70325">MPHPCAPLPYKKARSENRAEEIARTKHLSTMPFLQGLRWPPFLACSARAGRLLAWGRYSSTKAASAPLRIKSGHKDRPARTRFAPSPTGFLHMGSLRTALFNYLLARSTGGQFLLRLEDTDRTRIVPDAEKRLYEDLKWAGLYWDEGPDIGGPKGPYRQSERLHHYRTYAQELLDKGRAYRCFCSKDELAASQLGSQVDTGHTGRYPGTCLAVTPNESEERAARGEPHVIRFKSSSEPVSVPDIVYRGFRKRQAEDDFIIIKSDGYPTYHFANVVDDHLMDITHVIRGAEWLVSTPMHCDLYAALGWKEPVFAHVGLLVNAERQKLSKRNADIHISSYQEKHFLPEVLLNFVASLGWRAPSKKGILTLPQLVECFNLKFTKGDIVTELDKLQFYQRKHLDRLLVQDTADSRPAPSLVPVLRAVANDIQALEASRTSSTLETPKPPGPVFADASSLGELHPALRTDRKDDGGRQQYVLAALRLLRNKVWPLKGLVADNRYAFWRPSRSRLLETLDRVDEAVGDVVVDGSAGGIREALVSARRILEPLSEDSWTAVYLSHAIGTANASIICHDRETGKSIPHAAFRLWRWAMAASDPGPPVYALLELVGRHEALARLDVAIELLEEDDST</sequence>
<dbReference type="InterPro" id="IPR004527">
    <property type="entry name" value="Glu-tRNA-ligase_bac/mito"/>
</dbReference>
<evidence type="ECO:0000256" key="9">
    <source>
        <dbReference type="ARBA" id="ARBA00030865"/>
    </source>
</evidence>
<reference evidence="15" key="2">
    <citation type="submission" date="2010-05" db="EMBL/GenBank/DDBJ databases">
        <title>The genome sequence of Magnaporthe poae strain ATCC 64411.</title>
        <authorList>
            <person name="Ma L.-J."/>
            <person name="Dead R."/>
            <person name="Young S."/>
            <person name="Zeng Q."/>
            <person name="Koehrsen M."/>
            <person name="Alvarado L."/>
            <person name="Berlin A."/>
            <person name="Chapman S.B."/>
            <person name="Chen Z."/>
            <person name="Freedman E."/>
            <person name="Gellesch M."/>
            <person name="Goldberg J."/>
            <person name="Griggs A."/>
            <person name="Gujja S."/>
            <person name="Heilman E.R."/>
            <person name="Heiman D."/>
            <person name="Hepburn T."/>
            <person name="Howarth C."/>
            <person name="Jen D."/>
            <person name="Larson L."/>
            <person name="Mehta T."/>
            <person name="Neiman D."/>
            <person name="Pearson M."/>
            <person name="Roberts A."/>
            <person name="Saif S."/>
            <person name="Shea T."/>
            <person name="Shenoy N."/>
            <person name="Sisk P."/>
            <person name="Stolte C."/>
            <person name="Sykes S."/>
            <person name="Walk T."/>
            <person name="White J."/>
            <person name="Yandava C."/>
            <person name="Haas B."/>
            <person name="Nusbaum C."/>
            <person name="Birren B."/>
        </authorList>
    </citation>
    <scope>NUCLEOTIDE SEQUENCE [LARGE SCALE GENOMIC DNA]</scope>
    <source>
        <strain evidence="15">ATCC 64411 / 73-15</strain>
    </source>
</reference>
<dbReference type="OrthoDB" id="5399569at2759"/>
<keyword evidence="4 11" id="KW-0436">Ligase</keyword>
<feature type="domain" description="Glutamyl/glutaminyl-tRNA synthetase class Ib catalytic" evidence="12">
    <location>
        <begin position="80"/>
        <end position="378"/>
    </location>
</feature>
<dbReference type="SUPFAM" id="SSF48163">
    <property type="entry name" value="An anticodon-binding domain of class I aminoacyl-tRNA synthetases"/>
    <property type="match status" value="1"/>
</dbReference>
<keyword evidence="15" id="KW-1185">Reference proteome</keyword>
<dbReference type="GO" id="GO:0005739">
    <property type="term" value="C:mitochondrion"/>
    <property type="evidence" value="ECO:0007669"/>
    <property type="project" value="UniProtKB-SubCell"/>
</dbReference>
<dbReference type="HAMAP" id="MF_00022">
    <property type="entry name" value="Glu_tRNA_synth_type1"/>
    <property type="match status" value="1"/>
</dbReference>
<accession>A0A0C4E6D7</accession>
<dbReference type="PANTHER" id="PTHR43311:SF2">
    <property type="entry name" value="GLUTAMATE--TRNA LIGASE, MITOCHONDRIAL-RELATED"/>
    <property type="match status" value="1"/>
</dbReference>
<organism evidence="14 15">
    <name type="scientific">Magnaporthiopsis poae (strain ATCC 64411 / 73-15)</name>
    <name type="common">Kentucky bluegrass fungus</name>
    <name type="synonym">Magnaporthe poae</name>
    <dbReference type="NCBI Taxonomy" id="644358"/>
    <lineage>
        <taxon>Eukaryota</taxon>
        <taxon>Fungi</taxon>
        <taxon>Dikarya</taxon>
        <taxon>Ascomycota</taxon>
        <taxon>Pezizomycotina</taxon>
        <taxon>Sordariomycetes</taxon>
        <taxon>Sordariomycetidae</taxon>
        <taxon>Magnaporthales</taxon>
        <taxon>Magnaporthaceae</taxon>
        <taxon>Magnaporthiopsis</taxon>
    </lineage>
</organism>
<dbReference type="STRING" id="644358.A0A0C4E6D7"/>
<dbReference type="SUPFAM" id="SSF52374">
    <property type="entry name" value="Nucleotidylyl transferase"/>
    <property type="match status" value="1"/>
</dbReference>